<gene>
    <name evidence="2" type="ORF">Pfra01_002700500</name>
</gene>
<feature type="region of interest" description="Disordered" evidence="1">
    <location>
        <begin position="1"/>
        <end position="22"/>
    </location>
</feature>
<dbReference type="AlphaFoldDB" id="A0A9W6YAY7"/>
<protein>
    <submittedName>
        <fullName evidence="2">Unnamed protein product</fullName>
    </submittedName>
</protein>
<proteinExistence type="predicted"/>
<evidence type="ECO:0000256" key="1">
    <source>
        <dbReference type="SAM" id="MobiDB-lite"/>
    </source>
</evidence>
<reference evidence="2" key="1">
    <citation type="submission" date="2023-04" db="EMBL/GenBank/DDBJ databases">
        <title>Phytophthora fragariaefolia NBRC 109709.</title>
        <authorList>
            <person name="Ichikawa N."/>
            <person name="Sato H."/>
            <person name="Tonouchi N."/>
        </authorList>
    </citation>
    <scope>NUCLEOTIDE SEQUENCE</scope>
    <source>
        <strain evidence="2">NBRC 109709</strain>
    </source>
</reference>
<accession>A0A9W6YAY7</accession>
<feature type="compositionally biased region" description="Polar residues" evidence="1">
    <location>
        <begin position="7"/>
        <end position="18"/>
    </location>
</feature>
<evidence type="ECO:0000313" key="3">
    <source>
        <dbReference type="Proteomes" id="UP001165121"/>
    </source>
</evidence>
<name>A0A9W6YAY7_9STRA</name>
<evidence type="ECO:0000313" key="2">
    <source>
        <dbReference type="EMBL" id="GMF61963.1"/>
    </source>
</evidence>
<keyword evidence="3" id="KW-1185">Reference proteome</keyword>
<comment type="caution">
    <text evidence="2">The sequence shown here is derived from an EMBL/GenBank/DDBJ whole genome shotgun (WGS) entry which is preliminary data.</text>
</comment>
<dbReference type="EMBL" id="BSXT01006101">
    <property type="protein sequence ID" value="GMF61963.1"/>
    <property type="molecule type" value="Genomic_DNA"/>
</dbReference>
<organism evidence="2 3">
    <name type="scientific">Phytophthora fragariaefolia</name>
    <dbReference type="NCBI Taxonomy" id="1490495"/>
    <lineage>
        <taxon>Eukaryota</taxon>
        <taxon>Sar</taxon>
        <taxon>Stramenopiles</taxon>
        <taxon>Oomycota</taxon>
        <taxon>Peronosporomycetes</taxon>
        <taxon>Peronosporales</taxon>
        <taxon>Peronosporaceae</taxon>
        <taxon>Phytophthora</taxon>
    </lineage>
</organism>
<sequence>MPRFRQAQHSISDSTNHSAETEDIAENAAAVRSLPASVLSSCSFLILPSSSTMKTAPRRQREFQKRVRLTNEQDLQICMRHREFPTDPTDTYDELRE</sequence>
<dbReference type="Proteomes" id="UP001165121">
    <property type="component" value="Unassembled WGS sequence"/>
</dbReference>